<sequence>MLKIRNVLFVLTLSPLFLLWQLPGHAQTSPRNSPSRGTAGSESGAPTNASQTSVVSNPQTGATIPVVTITTTTGENLPAVVTSVTTPTGPVAVPIVPNVSPEISTGVSTAGSVSIPTVTTATPVTATTATSAVPDIQLQISAANVELTSPGATITNNATGSGVVINLTPESQTKLNLAATNFIPTVTSTEGTVASVITQGSGTAANTLVSNYTSAGVPNQLVQTLVSSISNLMPPVSANGVLQGNVNINNLNDAIVAYNGIVLQSSPDAIGKLSQDPSFVLIGQTLGELRSALK</sequence>
<dbReference type="Proteomes" id="UP000538075">
    <property type="component" value="Unassembled WGS sequence"/>
</dbReference>
<evidence type="ECO:0000313" key="4">
    <source>
        <dbReference type="Proteomes" id="UP000538075"/>
    </source>
</evidence>
<dbReference type="AlphaFoldDB" id="A0A838WLP0"/>
<name>A0A838WLP0_9CYAN</name>
<evidence type="ECO:0000256" key="2">
    <source>
        <dbReference type="SAM" id="SignalP"/>
    </source>
</evidence>
<feature type="region of interest" description="Disordered" evidence="1">
    <location>
        <begin position="26"/>
        <end position="57"/>
    </location>
</feature>
<organism evidence="3 4">
    <name type="scientific">Cylindrospermopsis raciborskii CS-506_A</name>
    <dbReference type="NCBI Taxonomy" id="2585140"/>
    <lineage>
        <taxon>Bacteria</taxon>
        <taxon>Bacillati</taxon>
        <taxon>Cyanobacteriota</taxon>
        <taxon>Cyanophyceae</taxon>
        <taxon>Nostocales</taxon>
        <taxon>Aphanizomenonaceae</taxon>
        <taxon>Cylindrospermopsis</taxon>
    </lineage>
</organism>
<evidence type="ECO:0000256" key="1">
    <source>
        <dbReference type="SAM" id="MobiDB-lite"/>
    </source>
</evidence>
<accession>A0A838WLP0</accession>
<keyword evidence="2" id="KW-0732">Signal</keyword>
<dbReference type="EMBL" id="VDFG01000486">
    <property type="protein sequence ID" value="MBA4465537.1"/>
    <property type="molecule type" value="Genomic_DNA"/>
</dbReference>
<comment type="caution">
    <text evidence="3">The sequence shown here is derived from an EMBL/GenBank/DDBJ whole genome shotgun (WGS) entry which is preliminary data.</text>
</comment>
<gene>
    <name evidence="3" type="ORF">FHK98_07570</name>
</gene>
<reference evidence="3 4" key="1">
    <citation type="journal article" date="2020" name="J. Appl. Phycol.">
        <title>Morphological changes and genome evolution in Raphidiopsis raciborskii CS-506 after 23 years in culture.</title>
        <authorList>
            <person name="Willis A."/>
            <person name="Bent S.J."/>
            <person name="Jameson I.D."/>
        </authorList>
    </citation>
    <scope>NUCLEOTIDE SEQUENCE [LARGE SCALE GENOMIC DNA]</scope>
    <source>
        <strain evidence="3 4">CS-506_A</strain>
    </source>
</reference>
<feature type="signal peptide" evidence="2">
    <location>
        <begin position="1"/>
        <end position="26"/>
    </location>
</feature>
<protein>
    <submittedName>
        <fullName evidence="3">Uncharacterized protein</fullName>
    </submittedName>
</protein>
<proteinExistence type="predicted"/>
<feature type="chain" id="PRO_5032415567" evidence="2">
    <location>
        <begin position="27"/>
        <end position="294"/>
    </location>
</feature>
<evidence type="ECO:0000313" key="3">
    <source>
        <dbReference type="EMBL" id="MBA4465537.1"/>
    </source>
</evidence>